<dbReference type="CDD" id="cd00090">
    <property type="entry name" value="HTH_ARSR"/>
    <property type="match status" value="1"/>
</dbReference>
<dbReference type="RefSeq" id="WP_189077904.1">
    <property type="nucleotide sequence ID" value="NZ_BMMX01000002.1"/>
</dbReference>
<gene>
    <name evidence="2" type="ORF">GCM10012284_10000</name>
</gene>
<dbReference type="EMBL" id="BMMX01000002">
    <property type="protein sequence ID" value="GGK78084.1"/>
    <property type="molecule type" value="Genomic_DNA"/>
</dbReference>
<evidence type="ECO:0000313" key="3">
    <source>
        <dbReference type="Proteomes" id="UP000656042"/>
    </source>
</evidence>
<evidence type="ECO:0000259" key="1">
    <source>
        <dbReference type="SMART" id="SM00418"/>
    </source>
</evidence>
<comment type="caution">
    <text evidence="2">The sequence shown here is derived from an EMBL/GenBank/DDBJ whole genome shotgun (WGS) entry which is preliminary data.</text>
</comment>
<dbReference type="InterPro" id="IPR036390">
    <property type="entry name" value="WH_DNA-bd_sf"/>
</dbReference>
<dbReference type="Proteomes" id="UP000656042">
    <property type="component" value="Unassembled WGS sequence"/>
</dbReference>
<name>A0A8J3FN31_9ACTN</name>
<reference evidence="2" key="2">
    <citation type="submission" date="2020-09" db="EMBL/GenBank/DDBJ databases">
        <authorList>
            <person name="Sun Q."/>
            <person name="Zhou Y."/>
        </authorList>
    </citation>
    <scope>NUCLEOTIDE SEQUENCE</scope>
    <source>
        <strain evidence="2">CGMCC 4.7299</strain>
    </source>
</reference>
<accession>A0A8J3FN31</accession>
<dbReference type="AlphaFoldDB" id="A0A8J3FN31"/>
<feature type="domain" description="HTH arsR-type" evidence="1">
    <location>
        <begin position="13"/>
        <end position="111"/>
    </location>
</feature>
<dbReference type="InterPro" id="IPR001845">
    <property type="entry name" value="HTH_ArsR_DNA-bd_dom"/>
</dbReference>
<dbReference type="InterPro" id="IPR036388">
    <property type="entry name" value="WH-like_DNA-bd_sf"/>
</dbReference>
<protein>
    <recommendedName>
        <fullName evidence="1">HTH arsR-type domain-containing protein</fullName>
    </recommendedName>
</protein>
<proteinExistence type="predicted"/>
<dbReference type="Gene3D" id="1.10.10.10">
    <property type="entry name" value="Winged helix-like DNA-binding domain superfamily/Winged helix DNA-binding domain"/>
    <property type="match status" value="1"/>
</dbReference>
<dbReference type="GO" id="GO:0003700">
    <property type="term" value="F:DNA-binding transcription factor activity"/>
    <property type="evidence" value="ECO:0007669"/>
    <property type="project" value="InterPro"/>
</dbReference>
<evidence type="ECO:0000313" key="2">
    <source>
        <dbReference type="EMBL" id="GGK78084.1"/>
    </source>
</evidence>
<dbReference type="Pfam" id="PF12840">
    <property type="entry name" value="HTH_20"/>
    <property type="match status" value="1"/>
</dbReference>
<dbReference type="SUPFAM" id="SSF46785">
    <property type="entry name" value="Winged helix' DNA-binding domain"/>
    <property type="match status" value="1"/>
</dbReference>
<dbReference type="InterPro" id="IPR011991">
    <property type="entry name" value="ArsR-like_HTH"/>
</dbReference>
<keyword evidence="3" id="KW-1185">Reference proteome</keyword>
<dbReference type="SMART" id="SM00418">
    <property type="entry name" value="HTH_ARSR"/>
    <property type="match status" value="1"/>
</dbReference>
<organism evidence="2 3">
    <name type="scientific">Mangrovihabitans endophyticus</name>
    <dbReference type="NCBI Taxonomy" id="1751298"/>
    <lineage>
        <taxon>Bacteria</taxon>
        <taxon>Bacillati</taxon>
        <taxon>Actinomycetota</taxon>
        <taxon>Actinomycetes</taxon>
        <taxon>Micromonosporales</taxon>
        <taxon>Micromonosporaceae</taxon>
        <taxon>Mangrovihabitans</taxon>
    </lineage>
</organism>
<reference evidence="2" key="1">
    <citation type="journal article" date="2014" name="Int. J. Syst. Evol. Microbiol.">
        <title>Complete genome sequence of Corynebacterium casei LMG S-19264T (=DSM 44701T), isolated from a smear-ripened cheese.</title>
        <authorList>
            <consortium name="US DOE Joint Genome Institute (JGI-PGF)"/>
            <person name="Walter F."/>
            <person name="Albersmeier A."/>
            <person name="Kalinowski J."/>
            <person name="Ruckert C."/>
        </authorList>
    </citation>
    <scope>NUCLEOTIDE SEQUENCE</scope>
    <source>
        <strain evidence="2">CGMCC 4.7299</strain>
    </source>
</reference>
<sequence>MTERQLPQVTDAEALRALAHPLRMRILGSLRVDGPATSAVLARRLGTDSGQTSHHLRLLDRYGFIEEAPELGKGSRGRERWWKATQSTTVWSSNPDDLGPDGAEVVSALDRTIRQVWEQIIESYRAQVARREWSAAWQQAAGYGDVVIRTTPERLAAMRAELKKVAESYDLGDQAVPDAESVAIVLQAYPYRTDQ</sequence>